<dbReference type="OMA" id="IYTRCYS"/>
<dbReference type="Gene3D" id="3.30.360.10">
    <property type="entry name" value="Dihydrodipicolinate Reductase, domain 2"/>
    <property type="match status" value="1"/>
</dbReference>
<protein>
    <recommendedName>
        <fullName evidence="5 12">Homoserine dehydrogenase</fullName>
        <shortName evidence="12">HDH</shortName>
        <ecNumber evidence="5 12">1.1.1.3</ecNumber>
    </recommendedName>
</protein>
<dbReference type="InterPro" id="IPR022697">
    <property type="entry name" value="HDH_short"/>
</dbReference>
<comment type="pathway">
    <text evidence="3 15">Amino-acid biosynthesis; L-methionine biosynthesis via de novo pathway; L-homoserine from L-aspartate: step 3/3.</text>
</comment>
<dbReference type="EC" id="1.1.1.3" evidence="5 12"/>
<dbReference type="PANTHER" id="PTHR43070">
    <property type="match status" value="1"/>
</dbReference>
<dbReference type="UniPathway" id="UPA00050">
    <property type="reaction ID" value="UER00063"/>
</dbReference>
<dbReference type="InterPro" id="IPR036291">
    <property type="entry name" value="NAD(P)-bd_dom_sf"/>
</dbReference>
<feature type="domain" description="Homoserine dehydrogenase catalytic" evidence="18">
    <location>
        <begin position="185"/>
        <end position="382"/>
    </location>
</feature>
<dbReference type="GO" id="GO:0004412">
    <property type="term" value="F:homoserine dehydrogenase activity"/>
    <property type="evidence" value="ECO:0007669"/>
    <property type="project" value="UniProtKB-EC"/>
</dbReference>
<dbReference type="PIRSF" id="PIRSF036497">
    <property type="entry name" value="HDH_short"/>
    <property type="match status" value="1"/>
</dbReference>
<evidence type="ECO:0000256" key="14">
    <source>
        <dbReference type="PIRSR" id="PIRSR036497-2"/>
    </source>
</evidence>
<keyword evidence="21" id="KW-1185">Reference proteome</keyword>
<feature type="binding site" evidence="14">
    <location>
        <position position="238"/>
    </location>
    <ligand>
        <name>L-homoserine</name>
        <dbReference type="ChEBI" id="CHEBI:57476"/>
    </ligand>
</feature>
<gene>
    <name evidence="20" type="ORF">CBR_g24080</name>
</gene>
<name>A0A388L5R3_CHABU</name>
<dbReference type="STRING" id="69332.A0A388L5R3"/>
<comment type="caution">
    <text evidence="20">The sequence shown here is derived from an EMBL/GenBank/DDBJ whole genome shotgun (WGS) entry which is preliminary data.</text>
</comment>
<evidence type="ECO:0000256" key="4">
    <source>
        <dbReference type="ARBA" id="ARBA00006753"/>
    </source>
</evidence>
<sequence length="388" mass="41399">MKIIRVLLIGCGGVGGSLLEQIVSNRERHAADGVRIAVAGVCDSRSVLQAHISAGHNDIDDDVLKAILEAKAAGKSMTEICKEKLLEGILVADLSPPPADDLRNLIKSILRSEDTVLNAKHGLVVVDCSASESLAPVLASAVQHDGCCVVLANKKPMTSSLEVYDGLMSTARRFRYEATVGAGLPVNTMLRRMVSAGDEVRRIAGALSGTLGYVMSGLQDGRPFSDVVTDAKRLGYTEPDPRDDLAGMDVARKALIMARQLGWRLNMEDVKVESLYPDTLSPAFMSSGDFMASLTELDESYRHRCQEAKEQGCILRYAAVVENGTCCVGLVSVPQHSPLGRLRGSDNLVEITSRCYSGSPLIIQGAGAGNYTTANGVLADILDLQDVV</sequence>
<evidence type="ECO:0000256" key="1">
    <source>
        <dbReference type="ARBA" id="ARBA00001920"/>
    </source>
</evidence>
<dbReference type="InterPro" id="IPR005106">
    <property type="entry name" value="Asp/hSer_DH_NAD-bd"/>
</dbReference>
<dbReference type="AlphaFoldDB" id="A0A388L5R3"/>
<evidence type="ECO:0000256" key="5">
    <source>
        <dbReference type="ARBA" id="ARBA00013213"/>
    </source>
</evidence>
<evidence type="ECO:0000256" key="12">
    <source>
        <dbReference type="PIRNR" id="PIRNR036497"/>
    </source>
</evidence>
<evidence type="ECO:0000256" key="15">
    <source>
        <dbReference type="RuleBase" id="RU000579"/>
    </source>
</evidence>
<dbReference type="InterPro" id="IPR011147">
    <property type="entry name" value="Bifunc_Aspkin/hSer_DH"/>
</dbReference>
<dbReference type="GO" id="GO:0009086">
    <property type="term" value="P:methionine biosynthetic process"/>
    <property type="evidence" value="ECO:0007669"/>
    <property type="project" value="UniProtKB-KW"/>
</dbReference>
<keyword evidence="10 12" id="KW-0486">Methionine biosynthesis</keyword>
<accession>A0A388L5R3</accession>
<evidence type="ECO:0000256" key="9">
    <source>
        <dbReference type="ARBA" id="ARBA00023002"/>
    </source>
</evidence>
<dbReference type="EMBL" id="BFEA01000273">
    <property type="protein sequence ID" value="GBG77634.1"/>
    <property type="molecule type" value="Genomic_DNA"/>
</dbReference>
<evidence type="ECO:0000313" key="20">
    <source>
        <dbReference type="EMBL" id="GBG77634.1"/>
    </source>
</evidence>
<evidence type="ECO:0000256" key="10">
    <source>
        <dbReference type="ARBA" id="ARBA00023167"/>
    </source>
</evidence>
<dbReference type="SUPFAM" id="SSF55347">
    <property type="entry name" value="Glyceraldehyde-3-phosphate dehydrogenase-like, C-terminal domain"/>
    <property type="match status" value="1"/>
</dbReference>
<dbReference type="PANTHER" id="PTHR43070:SF3">
    <property type="entry name" value="HOMOSERINE DEHYDROGENASE"/>
    <property type="match status" value="1"/>
</dbReference>
<organism evidence="20 21">
    <name type="scientific">Chara braunii</name>
    <name type="common">Braun's stonewort</name>
    <dbReference type="NCBI Taxonomy" id="69332"/>
    <lineage>
        <taxon>Eukaryota</taxon>
        <taxon>Viridiplantae</taxon>
        <taxon>Streptophyta</taxon>
        <taxon>Charophyceae</taxon>
        <taxon>Charales</taxon>
        <taxon>Characeae</taxon>
        <taxon>Chara</taxon>
    </lineage>
</organism>
<keyword evidence="9 12" id="KW-0560">Oxidoreductase</keyword>
<evidence type="ECO:0000256" key="2">
    <source>
        <dbReference type="ARBA" id="ARBA00005056"/>
    </source>
</evidence>
<dbReference type="InterPro" id="IPR001342">
    <property type="entry name" value="HDH_cat"/>
</dbReference>
<dbReference type="GO" id="GO:0009088">
    <property type="term" value="P:threonine biosynthetic process"/>
    <property type="evidence" value="ECO:0007669"/>
    <property type="project" value="UniProtKB-UniPathway"/>
</dbReference>
<dbReference type="PROSITE" id="PS01042">
    <property type="entry name" value="HOMOSER_DHGENASE"/>
    <property type="match status" value="1"/>
</dbReference>
<dbReference type="Pfam" id="PF00742">
    <property type="entry name" value="Homoserine_dh"/>
    <property type="match status" value="1"/>
</dbReference>
<dbReference type="FunFam" id="3.30.360.10:FF:000006">
    <property type="entry name" value="Bifunctional aspartokinase/homoserine dehydrogenase"/>
    <property type="match status" value="1"/>
</dbReference>
<dbReference type="Proteomes" id="UP000265515">
    <property type="component" value="Unassembled WGS sequence"/>
</dbReference>
<evidence type="ECO:0000256" key="17">
    <source>
        <dbReference type="SAM" id="SignalP"/>
    </source>
</evidence>
<evidence type="ECO:0000256" key="11">
    <source>
        <dbReference type="ARBA" id="ARBA00048841"/>
    </source>
</evidence>
<dbReference type="SUPFAM" id="SSF51735">
    <property type="entry name" value="NAD(P)-binding Rossmann-fold domains"/>
    <property type="match status" value="2"/>
</dbReference>
<comment type="cofactor">
    <cofactor evidence="1">
        <name>a metal cation</name>
        <dbReference type="ChEBI" id="CHEBI:25213"/>
    </cofactor>
</comment>
<keyword evidence="6 12" id="KW-0028">Amino-acid biosynthesis</keyword>
<evidence type="ECO:0000256" key="13">
    <source>
        <dbReference type="PIRSR" id="PIRSR036497-1"/>
    </source>
</evidence>
<dbReference type="GO" id="GO:0050661">
    <property type="term" value="F:NADP binding"/>
    <property type="evidence" value="ECO:0007669"/>
    <property type="project" value="InterPro"/>
</dbReference>
<keyword evidence="7 12" id="KW-0791">Threonine biosynthesis</keyword>
<dbReference type="Gramene" id="GBG77634">
    <property type="protein sequence ID" value="GBG77634"/>
    <property type="gene ID" value="CBR_g24080"/>
</dbReference>
<evidence type="ECO:0000256" key="7">
    <source>
        <dbReference type="ARBA" id="ARBA00022697"/>
    </source>
</evidence>
<feature type="active site" description="Proton donor" evidence="13">
    <location>
        <position position="253"/>
    </location>
</feature>
<keyword evidence="17" id="KW-0732">Signal</keyword>
<proteinExistence type="inferred from homology"/>
<feature type="chain" id="PRO_5017427896" description="Homoserine dehydrogenase" evidence="17">
    <location>
        <begin position="17"/>
        <end position="388"/>
    </location>
</feature>
<feature type="signal peptide" evidence="17">
    <location>
        <begin position="1"/>
        <end position="16"/>
    </location>
</feature>
<evidence type="ECO:0000313" key="21">
    <source>
        <dbReference type="Proteomes" id="UP000265515"/>
    </source>
</evidence>
<comment type="catalytic activity">
    <reaction evidence="11">
        <text>L-homoserine + NADP(+) = L-aspartate 4-semialdehyde + NADPH + H(+)</text>
        <dbReference type="Rhea" id="RHEA:15761"/>
        <dbReference type="ChEBI" id="CHEBI:15378"/>
        <dbReference type="ChEBI" id="CHEBI:57476"/>
        <dbReference type="ChEBI" id="CHEBI:57783"/>
        <dbReference type="ChEBI" id="CHEBI:58349"/>
        <dbReference type="ChEBI" id="CHEBI:537519"/>
        <dbReference type="EC" id="1.1.1.3"/>
    </reaction>
    <physiologicalReaction direction="right-to-left" evidence="11">
        <dbReference type="Rhea" id="RHEA:15763"/>
    </physiologicalReaction>
</comment>
<feature type="binding site" evidence="14">
    <location>
        <begin position="10"/>
        <end position="15"/>
    </location>
    <ligand>
        <name>NADP(+)</name>
        <dbReference type="ChEBI" id="CHEBI:58349"/>
    </ligand>
</feature>
<comment type="pathway">
    <text evidence="2 15">Amino-acid biosynthesis; L-threonine biosynthesis; L-threonine from L-aspartate: step 3/5.</text>
</comment>
<evidence type="ECO:0000256" key="6">
    <source>
        <dbReference type="ARBA" id="ARBA00022605"/>
    </source>
</evidence>
<evidence type="ECO:0000256" key="16">
    <source>
        <dbReference type="RuleBase" id="RU004171"/>
    </source>
</evidence>
<dbReference type="InterPro" id="IPR019811">
    <property type="entry name" value="HDH_CS"/>
</dbReference>
<dbReference type="Gene3D" id="3.40.50.720">
    <property type="entry name" value="NAD(P)-binding Rossmann-like Domain"/>
    <property type="match status" value="1"/>
</dbReference>
<evidence type="ECO:0000256" key="8">
    <source>
        <dbReference type="ARBA" id="ARBA00022857"/>
    </source>
</evidence>
<feature type="binding site" evidence="14">
    <location>
        <position position="154"/>
    </location>
    <ligand>
        <name>NADPH</name>
        <dbReference type="ChEBI" id="CHEBI:57783"/>
    </ligand>
</feature>
<dbReference type="Pfam" id="PF03447">
    <property type="entry name" value="NAD_binding_3"/>
    <property type="match status" value="1"/>
</dbReference>
<evidence type="ECO:0000259" key="19">
    <source>
        <dbReference type="Pfam" id="PF03447"/>
    </source>
</evidence>
<reference evidence="20 21" key="1">
    <citation type="journal article" date="2018" name="Cell">
        <title>The Chara Genome: Secondary Complexity and Implications for Plant Terrestrialization.</title>
        <authorList>
            <person name="Nishiyama T."/>
            <person name="Sakayama H."/>
            <person name="Vries J.D."/>
            <person name="Buschmann H."/>
            <person name="Saint-Marcoux D."/>
            <person name="Ullrich K.K."/>
            <person name="Haas F.B."/>
            <person name="Vanderstraeten L."/>
            <person name="Becker D."/>
            <person name="Lang D."/>
            <person name="Vosolsobe S."/>
            <person name="Rombauts S."/>
            <person name="Wilhelmsson P.K.I."/>
            <person name="Janitza P."/>
            <person name="Kern R."/>
            <person name="Heyl A."/>
            <person name="Rumpler F."/>
            <person name="Villalobos L.I.A.C."/>
            <person name="Clay J.M."/>
            <person name="Skokan R."/>
            <person name="Toyoda A."/>
            <person name="Suzuki Y."/>
            <person name="Kagoshima H."/>
            <person name="Schijlen E."/>
            <person name="Tajeshwar N."/>
            <person name="Catarino B."/>
            <person name="Hetherington A.J."/>
            <person name="Saltykova A."/>
            <person name="Bonnot C."/>
            <person name="Breuninger H."/>
            <person name="Symeonidi A."/>
            <person name="Radhakrishnan G.V."/>
            <person name="Van Nieuwerburgh F."/>
            <person name="Deforce D."/>
            <person name="Chang C."/>
            <person name="Karol K.G."/>
            <person name="Hedrich R."/>
            <person name="Ulvskov P."/>
            <person name="Glockner G."/>
            <person name="Delwiche C.F."/>
            <person name="Petrasek J."/>
            <person name="Van de Peer Y."/>
            <person name="Friml J."/>
            <person name="Beilby M."/>
            <person name="Dolan L."/>
            <person name="Kohara Y."/>
            <person name="Sugano S."/>
            <person name="Fujiyama A."/>
            <person name="Delaux P.-M."/>
            <person name="Quint M."/>
            <person name="TheiBen G."/>
            <person name="Hagemann M."/>
            <person name="Harholt J."/>
            <person name="Dunand C."/>
            <person name="Zachgo S."/>
            <person name="Langdale J."/>
            <person name="Maumus F."/>
            <person name="Straeten D.V.D."/>
            <person name="Gould S.B."/>
            <person name="Rensing S.A."/>
        </authorList>
    </citation>
    <scope>NUCLEOTIDE SEQUENCE [LARGE SCALE GENOMIC DNA]</scope>
    <source>
        <strain evidence="20 21">S276</strain>
    </source>
</reference>
<comment type="similarity">
    <text evidence="4 12 16">Belongs to the homoserine dehydrogenase family.</text>
</comment>
<evidence type="ECO:0000259" key="18">
    <source>
        <dbReference type="Pfam" id="PF00742"/>
    </source>
</evidence>
<dbReference type="OrthoDB" id="67851at2759"/>
<feature type="domain" description="Aspartate/homoserine dehydrogenase NAD-binding" evidence="19">
    <location>
        <begin position="10"/>
        <end position="172"/>
    </location>
</feature>
<keyword evidence="8 12" id="KW-0521">NADP</keyword>
<dbReference type="UniPathway" id="UPA00051">
    <property type="reaction ID" value="UER00465"/>
</dbReference>
<evidence type="ECO:0000256" key="3">
    <source>
        <dbReference type="ARBA" id="ARBA00005062"/>
    </source>
</evidence>